<gene>
    <name evidence="2" type="ORF">ATJ97_0082</name>
</gene>
<keyword evidence="3" id="KW-1185">Reference proteome</keyword>
<dbReference type="PANTHER" id="PTHR13696">
    <property type="entry name" value="P-LOOP CONTAINING NUCLEOSIDE TRIPHOSPHATE HYDROLASE"/>
    <property type="match status" value="1"/>
</dbReference>
<dbReference type="Gene3D" id="3.40.50.300">
    <property type="entry name" value="P-loop containing nucleotide triphosphate hydrolases"/>
    <property type="match status" value="1"/>
</dbReference>
<dbReference type="InterPro" id="IPR027417">
    <property type="entry name" value="P-loop_NTPase"/>
</dbReference>
<protein>
    <submittedName>
        <fullName evidence="2">Chromosome partitioning protein</fullName>
    </submittedName>
</protein>
<dbReference type="InterPro" id="IPR050678">
    <property type="entry name" value="DNA_Partitioning_ATPase"/>
</dbReference>
<evidence type="ECO:0000313" key="2">
    <source>
        <dbReference type="EMBL" id="PFG45029.1"/>
    </source>
</evidence>
<proteinExistence type="predicted"/>
<sequence length="255" mass="27043">MTTYTVALGKGGSTKTVTAAELVATLTRQGRRVLAIDLDQQGNLSTRLGITPDIEVTAVSADVLTGEADALEAAVEAPSVAGAHVLIGSHDLANVKVTEVPDLVTSLRDHLPSLNGQWDDVVIDTPPGLDDLSLAGLAAADTVVASVASVVECFDQVARLGEWIDARLGRRVRPGIGIDWIVLTRYDRRRRHDREIRQALEETYPGKVTGPVREGIVVPDSFIAGLPVSVYDSKSKVARDYAAALTPIVSTSTGE</sequence>
<dbReference type="AlphaFoldDB" id="A0A2A9F3P1"/>
<evidence type="ECO:0000259" key="1">
    <source>
        <dbReference type="Pfam" id="PF13614"/>
    </source>
</evidence>
<dbReference type="Proteomes" id="UP000222106">
    <property type="component" value="Unassembled WGS sequence"/>
</dbReference>
<name>A0A2A9F3P1_9MICO</name>
<evidence type="ECO:0000313" key="3">
    <source>
        <dbReference type="Proteomes" id="UP000222106"/>
    </source>
</evidence>
<organism evidence="2 3">
    <name type="scientific">Georgenia soli</name>
    <dbReference type="NCBI Taxonomy" id="638953"/>
    <lineage>
        <taxon>Bacteria</taxon>
        <taxon>Bacillati</taxon>
        <taxon>Actinomycetota</taxon>
        <taxon>Actinomycetes</taxon>
        <taxon>Micrococcales</taxon>
        <taxon>Bogoriellaceae</taxon>
        <taxon>Georgenia</taxon>
    </lineage>
</organism>
<feature type="domain" description="AAA" evidence="1">
    <location>
        <begin position="5"/>
        <end position="149"/>
    </location>
</feature>
<dbReference type="PANTHER" id="PTHR13696:SF52">
    <property type="entry name" value="PARA FAMILY PROTEIN CT_582"/>
    <property type="match status" value="1"/>
</dbReference>
<accession>A0A2A9F3P1</accession>
<dbReference type="Pfam" id="PF13614">
    <property type="entry name" value="AAA_31"/>
    <property type="match status" value="1"/>
</dbReference>
<reference evidence="2 3" key="1">
    <citation type="submission" date="2017-10" db="EMBL/GenBank/DDBJ databases">
        <title>Sequencing the genomes of 1000 actinobacteria strains.</title>
        <authorList>
            <person name="Klenk H.-P."/>
        </authorList>
    </citation>
    <scope>NUCLEOTIDE SEQUENCE [LARGE SCALE GENOMIC DNA]</scope>
    <source>
        <strain evidence="2 3">DSM 21838</strain>
    </source>
</reference>
<comment type="caution">
    <text evidence="2">The sequence shown here is derived from an EMBL/GenBank/DDBJ whole genome shotgun (WGS) entry which is preliminary data.</text>
</comment>
<dbReference type="RefSeq" id="WP_098482041.1">
    <property type="nucleotide sequence ID" value="NZ_PDJI01000002.1"/>
</dbReference>
<dbReference type="InterPro" id="IPR025669">
    <property type="entry name" value="AAA_dom"/>
</dbReference>
<dbReference type="SUPFAM" id="SSF52540">
    <property type="entry name" value="P-loop containing nucleoside triphosphate hydrolases"/>
    <property type="match status" value="1"/>
</dbReference>
<dbReference type="OrthoDB" id="572586at2"/>
<dbReference type="EMBL" id="PDJI01000002">
    <property type="protein sequence ID" value="PFG45029.1"/>
    <property type="molecule type" value="Genomic_DNA"/>
</dbReference>